<accession>A6JTA5</accession>
<proteinExistence type="predicted"/>
<evidence type="ECO:0000313" key="2">
    <source>
        <dbReference type="EMBL" id="EDL93542.1"/>
    </source>
</evidence>
<dbReference type="AlphaFoldDB" id="A6JTA5"/>
<keyword evidence="1" id="KW-0472">Membrane</keyword>
<evidence type="ECO:0000313" key="3">
    <source>
        <dbReference type="Proteomes" id="UP000234681"/>
    </source>
</evidence>
<sequence>MANQGSKEAQGSEHSQNLCPVGGGKSALLVPLTLLSLLILLPIASIKSFSR</sequence>
<reference evidence="2 3" key="1">
    <citation type="submission" date="2005-09" db="EMBL/GenBank/DDBJ databases">
        <authorList>
            <person name="Mural R.J."/>
            <person name="Li P.W."/>
            <person name="Adams M.D."/>
            <person name="Amanatides P.G."/>
            <person name="Baden-Tillson H."/>
            <person name="Barnstead M."/>
            <person name="Chin S.H."/>
            <person name="Dew I."/>
            <person name="Evans C.A."/>
            <person name="Ferriera S."/>
            <person name="Flanigan M."/>
            <person name="Fosler C."/>
            <person name="Glodek A."/>
            <person name="Gu Z."/>
            <person name="Holt R.A."/>
            <person name="Jennings D."/>
            <person name="Kraft C.L."/>
            <person name="Lu F."/>
            <person name="Nguyen T."/>
            <person name="Nusskern D.R."/>
            <person name="Pfannkoch C.M."/>
            <person name="Sitter C."/>
            <person name="Sutton G.G."/>
            <person name="Venter J.C."/>
            <person name="Wang Z."/>
            <person name="Woodage T."/>
            <person name="Zheng X.H."/>
            <person name="Zhong F."/>
        </authorList>
    </citation>
    <scope>NUCLEOTIDE SEQUENCE [LARGE SCALE GENOMIC DNA]</scope>
    <source>
        <strain>BN</strain>
        <strain evidence="3">Sprague-Dawley</strain>
    </source>
</reference>
<gene>
    <name evidence="2" type="primary">RGD1562745_predicted</name>
    <name evidence="2" type="ORF">rCG_45784</name>
</gene>
<keyword evidence="1" id="KW-1133">Transmembrane helix</keyword>
<protein>
    <submittedName>
        <fullName evidence="2">Similar to VNSP I (Predicted), isoform CRA_b</fullName>
    </submittedName>
</protein>
<evidence type="ECO:0000256" key="1">
    <source>
        <dbReference type="SAM" id="Phobius"/>
    </source>
</evidence>
<keyword evidence="1" id="KW-0812">Transmembrane</keyword>
<name>A6JTA5_RAT</name>
<organism evidence="2 3">
    <name type="scientific">Rattus norvegicus</name>
    <name type="common">Rat</name>
    <dbReference type="NCBI Taxonomy" id="10116"/>
    <lineage>
        <taxon>Eukaryota</taxon>
        <taxon>Metazoa</taxon>
        <taxon>Chordata</taxon>
        <taxon>Craniata</taxon>
        <taxon>Vertebrata</taxon>
        <taxon>Euteleostomi</taxon>
        <taxon>Mammalia</taxon>
        <taxon>Eutheria</taxon>
        <taxon>Euarchontoglires</taxon>
        <taxon>Glires</taxon>
        <taxon>Rodentia</taxon>
        <taxon>Myomorpha</taxon>
        <taxon>Muroidea</taxon>
        <taxon>Muridae</taxon>
        <taxon>Murinae</taxon>
        <taxon>Rattus</taxon>
    </lineage>
</organism>
<feature type="transmembrane region" description="Helical" evidence="1">
    <location>
        <begin position="27"/>
        <end position="46"/>
    </location>
</feature>
<dbReference type="Proteomes" id="UP000234681">
    <property type="component" value="Chromosome 3"/>
</dbReference>
<feature type="non-terminal residue" evidence="2">
    <location>
        <position position="51"/>
    </location>
</feature>
<dbReference type="EMBL" id="CH474001">
    <property type="protein sequence ID" value="EDL93542.1"/>
    <property type="molecule type" value="Genomic_DNA"/>
</dbReference>